<dbReference type="AlphaFoldDB" id="L9Y0G3"/>
<gene>
    <name evidence="2" type="ORF">C492_00524</name>
</gene>
<feature type="region of interest" description="Disordered" evidence="1">
    <location>
        <begin position="1"/>
        <end position="22"/>
    </location>
</feature>
<evidence type="ECO:0000256" key="1">
    <source>
        <dbReference type="SAM" id="MobiDB-lite"/>
    </source>
</evidence>
<comment type="caution">
    <text evidence="2">The sequence shown here is derived from an EMBL/GenBank/DDBJ whole genome shotgun (WGS) entry which is preliminary data.</text>
</comment>
<proteinExistence type="predicted"/>
<protein>
    <submittedName>
        <fullName evidence="2">Uncharacterized protein</fullName>
    </submittedName>
</protein>
<dbReference type="STRING" id="1227498.C492_00524"/>
<evidence type="ECO:0000313" key="2">
    <source>
        <dbReference type="EMBL" id="ELY66363.1"/>
    </source>
</evidence>
<evidence type="ECO:0000313" key="3">
    <source>
        <dbReference type="Proteomes" id="UP000011531"/>
    </source>
</evidence>
<dbReference type="EMBL" id="AOIA01000017">
    <property type="protein sequence ID" value="ELY66363.1"/>
    <property type="molecule type" value="Genomic_DNA"/>
</dbReference>
<name>L9Y0G3_9EURY</name>
<sequence>MSEADSPDGMTESQRRKRSKGAYETVIHTIEFNSGRVQPPLAKQPSVIGSLHAAGYGSYGLDSLHSTIVACCESGDLFRAKDAKADPRLGINNEQRLVEKIESNLSYDSDPRTDVIGLANQRIAFLRGDRDT</sequence>
<keyword evidence="3" id="KW-1185">Reference proteome</keyword>
<accession>L9Y0G3</accession>
<reference evidence="2 3" key="1">
    <citation type="journal article" date="2014" name="PLoS Genet.">
        <title>Phylogenetically driven sequencing of extremely halophilic archaea reveals strategies for static and dynamic osmo-response.</title>
        <authorList>
            <person name="Becker E.A."/>
            <person name="Seitzer P.M."/>
            <person name="Tritt A."/>
            <person name="Larsen D."/>
            <person name="Krusor M."/>
            <person name="Yao A.I."/>
            <person name="Wu D."/>
            <person name="Madern D."/>
            <person name="Eisen J.A."/>
            <person name="Darling A.E."/>
            <person name="Facciotti M.T."/>
        </authorList>
    </citation>
    <scope>NUCLEOTIDE SEQUENCE [LARGE SCALE GENOMIC DNA]</scope>
    <source>
        <strain evidence="2 3">DSM 18795</strain>
    </source>
</reference>
<organism evidence="2 3">
    <name type="scientific">Natronococcus jeotgali DSM 18795</name>
    <dbReference type="NCBI Taxonomy" id="1227498"/>
    <lineage>
        <taxon>Archaea</taxon>
        <taxon>Methanobacteriati</taxon>
        <taxon>Methanobacteriota</taxon>
        <taxon>Stenosarchaea group</taxon>
        <taxon>Halobacteria</taxon>
        <taxon>Halobacteriales</taxon>
        <taxon>Natrialbaceae</taxon>
        <taxon>Natronococcus</taxon>
    </lineage>
</organism>
<dbReference type="Proteomes" id="UP000011531">
    <property type="component" value="Unassembled WGS sequence"/>
</dbReference>
<dbReference type="RefSeq" id="WP_008419492.1">
    <property type="nucleotide sequence ID" value="NZ_AOIA01000017.1"/>
</dbReference>